<gene>
    <name evidence="11" type="ORF">C8E03_1392</name>
</gene>
<dbReference type="RefSeq" id="WP_110292102.1">
    <property type="nucleotide sequence ID" value="NZ_QICS01000039.1"/>
</dbReference>
<sequence>MEKKMPNVLQSLFVLVGFLILAFLFNRFGIEIHLAIFTAWFLAMFVGKMTGHTYKEMEHSITKGIYNGMDAILILLAVGALVGTWISGGIVPSLIYYGLKVIHPSIFLLATLIICSITSIATGTSWGTAGTAGIAMMGIGAGLGIPAPITAGAVLSGSYFGDKLSPLSDSTILTASMSDIDVMDHVKGMLPGSVIGYIIAGIAFTVAGFQVGGGNADMSQVNEVMTSLDSIFNISLISFVPMIVVILLLVLKMPSLPVISLGAALGIVWGIVFQGLTPVHAISSAWAQLESNTGIDFIDKILSRGGMSSMLWSVGIIILGLGFGGLLDQIGIIKVIADKIDRFINGGGMLTVFSIIIGFLGNLFGSAMYVSLILTPKIMAQKYDELGYSRKVLSRNTEFGGTLTSGMVPWSDNGIYMATILGVTTLQYVPYMWLSFACIFVTIIFGFTGKFMWSNKDDVRVSVINQKIENQNS</sequence>
<accession>A0A318EL14</accession>
<protein>
    <submittedName>
        <fullName evidence="11">Transporter (NhaC family)</fullName>
    </submittedName>
</protein>
<dbReference type="InterPro" id="IPR004770">
    <property type="entry name" value="Na/H_antiport_NhaC"/>
</dbReference>
<dbReference type="PANTHER" id="PTHR33451">
    <property type="entry name" value="MALATE-2H(+)/NA(+)-LACTATE ANTIPORTER"/>
    <property type="match status" value="1"/>
</dbReference>
<feature type="transmembrane region" description="Helical" evidence="9">
    <location>
        <begin position="194"/>
        <end position="211"/>
    </location>
</feature>
<organism evidence="11 12">
    <name type="scientific">Lachnotalea glycerini</name>
    <dbReference type="NCBI Taxonomy" id="1763509"/>
    <lineage>
        <taxon>Bacteria</taxon>
        <taxon>Bacillati</taxon>
        <taxon>Bacillota</taxon>
        <taxon>Clostridia</taxon>
        <taxon>Lachnospirales</taxon>
        <taxon>Lachnospiraceae</taxon>
        <taxon>Lachnotalea</taxon>
    </lineage>
</organism>
<name>A0A318EL14_9FIRM</name>
<dbReference type="Pfam" id="PF03553">
    <property type="entry name" value="Na_H_antiporter"/>
    <property type="match status" value="1"/>
</dbReference>
<dbReference type="AlphaFoldDB" id="A0A318EL14"/>
<feature type="transmembrane region" description="Helical" evidence="9">
    <location>
        <begin position="310"/>
        <end position="337"/>
    </location>
</feature>
<evidence type="ECO:0000256" key="1">
    <source>
        <dbReference type="ARBA" id="ARBA00004651"/>
    </source>
</evidence>
<keyword evidence="7 9" id="KW-0472">Membrane</keyword>
<dbReference type="PANTHER" id="PTHR33451:SF3">
    <property type="entry name" value="MALATE-2H(+)_NA(+)-LACTATE ANTIPORTER"/>
    <property type="match status" value="1"/>
</dbReference>
<keyword evidence="6 9" id="KW-1133">Transmembrane helix</keyword>
<keyword evidence="2" id="KW-0813">Transport</keyword>
<dbReference type="GO" id="GO:0005886">
    <property type="term" value="C:plasma membrane"/>
    <property type="evidence" value="ECO:0007669"/>
    <property type="project" value="UniProtKB-SubCell"/>
</dbReference>
<feature type="transmembrane region" description="Helical" evidence="9">
    <location>
        <begin position="231"/>
        <end position="251"/>
    </location>
</feature>
<evidence type="ECO:0000256" key="9">
    <source>
        <dbReference type="SAM" id="Phobius"/>
    </source>
</evidence>
<reference evidence="11 12" key="1">
    <citation type="submission" date="2018-05" db="EMBL/GenBank/DDBJ databases">
        <title>Genomic Encyclopedia of Type Strains, Phase IV (KMG-IV): sequencing the most valuable type-strain genomes for metagenomic binning, comparative biology and taxonomic classification.</title>
        <authorList>
            <person name="Goeker M."/>
        </authorList>
    </citation>
    <scope>NUCLEOTIDE SEQUENCE [LARGE SCALE GENOMIC DNA]</scope>
    <source>
        <strain evidence="11 12">DSM 28816</strain>
    </source>
</reference>
<keyword evidence="5 9" id="KW-0812">Transmembrane</keyword>
<feature type="domain" description="Na+/H+ antiporter NhaC-like C-terminal" evidence="10">
    <location>
        <begin position="158"/>
        <end position="449"/>
    </location>
</feature>
<comment type="caution">
    <text evidence="11">The sequence shown here is derived from an EMBL/GenBank/DDBJ whole genome shotgun (WGS) entry which is preliminary data.</text>
</comment>
<dbReference type="EMBL" id="QICS01000039">
    <property type="protein sequence ID" value="PXV84020.1"/>
    <property type="molecule type" value="Genomic_DNA"/>
</dbReference>
<dbReference type="NCBIfam" id="TIGR00931">
    <property type="entry name" value="antiport_nhaC"/>
    <property type="match status" value="1"/>
</dbReference>
<feature type="transmembrane region" description="Helical" evidence="9">
    <location>
        <begin position="132"/>
        <end position="155"/>
    </location>
</feature>
<evidence type="ECO:0000256" key="6">
    <source>
        <dbReference type="ARBA" id="ARBA00022989"/>
    </source>
</evidence>
<comment type="similarity">
    <text evidence="8">Belongs to the NhaC Na(+)/H(+) (TC 2.A.35) antiporter family.</text>
</comment>
<keyword evidence="4" id="KW-1003">Cell membrane</keyword>
<feature type="transmembrane region" description="Helical" evidence="9">
    <location>
        <begin position="106"/>
        <end position="126"/>
    </location>
</feature>
<evidence type="ECO:0000256" key="2">
    <source>
        <dbReference type="ARBA" id="ARBA00022448"/>
    </source>
</evidence>
<evidence type="ECO:0000256" key="4">
    <source>
        <dbReference type="ARBA" id="ARBA00022475"/>
    </source>
</evidence>
<keyword evidence="3" id="KW-0050">Antiport</keyword>
<dbReference type="Proteomes" id="UP000247523">
    <property type="component" value="Unassembled WGS sequence"/>
</dbReference>
<dbReference type="InterPro" id="IPR052180">
    <property type="entry name" value="NhaC_Na-H+_Antiporter"/>
</dbReference>
<feature type="transmembrane region" description="Helical" evidence="9">
    <location>
        <begin position="349"/>
        <end position="374"/>
    </location>
</feature>
<feature type="transmembrane region" description="Helical" evidence="9">
    <location>
        <begin position="6"/>
        <end position="25"/>
    </location>
</feature>
<evidence type="ECO:0000313" key="11">
    <source>
        <dbReference type="EMBL" id="PXV84020.1"/>
    </source>
</evidence>
<evidence type="ECO:0000256" key="8">
    <source>
        <dbReference type="ARBA" id="ARBA00038435"/>
    </source>
</evidence>
<evidence type="ECO:0000256" key="5">
    <source>
        <dbReference type="ARBA" id="ARBA00022692"/>
    </source>
</evidence>
<evidence type="ECO:0000256" key="7">
    <source>
        <dbReference type="ARBA" id="ARBA00023136"/>
    </source>
</evidence>
<comment type="subcellular location">
    <subcellularLocation>
        <location evidence="1">Cell membrane</location>
        <topology evidence="1">Multi-pass membrane protein</topology>
    </subcellularLocation>
</comment>
<feature type="transmembrane region" description="Helical" evidence="9">
    <location>
        <begin position="258"/>
        <end position="276"/>
    </location>
</feature>
<dbReference type="GO" id="GO:0015297">
    <property type="term" value="F:antiporter activity"/>
    <property type="evidence" value="ECO:0007669"/>
    <property type="project" value="UniProtKB-KW"/>
</dbReference>
<evidence type="ECO:0000256" key="3">
    <source>
        <dbReference type="ARBA" id="ARBA00022449"/>
    </source>
</evidence>
<feature type="transmembrane region" description="Helical" evidence="9">
    <location>
        <begin position="431"/>
        <end position="453"/>
    </location>
</feature>
<evidence type="ECO:0000313" key="12">
    <source>
        <dbReference type="Proteomes" id="UP000247523"/>
    </source>
</evidence>
<feature type="transmembrane region" description="Helical" evidence="9">
    <location>
        <begin position="32"/>
        <end position="51"/>
    </location>
</feature>
<evidence type="ECO:0000259" key="10">
    <source>
        <dbReference type="Pfam" id="PF03553"/>
    </source>
</evidence>
<dbReference type="InterPro" id="IPR018461">
    <property type="entry name" value="Na/H_Antiport_NhaC-like_C"/>
</dbReference>
<feature type="transmembrane region" description="Helical" evidence="9">
    <location>
        <begin position="71"/>
        <end position="99"/>
    </location>
</feature>
<proteinExistence type="inferred from homology"/>